<proteinExistence type="predicted"/>
<dbReference type="AlphaFoldDB" id="Q9C4X4"/>
<organism evidence="1">
    <name type="scientific">Saccharolobus islandicus</name>
    <name type="common">Sulfolobus islandicus</name>
    <dbReference type="NCBI Taxonomy" id="43080"/>
    <lineage>
        <taxon>Archaea</taxon>
        <taxon>Thermoproteota</taxon>
        <taxon>Thermoprotei</taxon>
        <taxon>Sulfolobales</taxon>
        <taxon>Sulfolobaceae</taxon>
        <taxon>Saccharolobus</taxon>
    </lineage>
</organism>
<name>Q9C4X4_SACIS</name>
<geneLocation type="plasmid" evidence="1">
    <name>pING1</name>
</geneLocation>
<dbReference type="EMBL" id="AF233440">
    <property type="protein sequence ID" value="AAK06918.1"/>
    <property type="molecule type" value="Genomic_DNA"/>
</dbReference>
<protein>
    <submittedName>
        <fullName evidence="1">ORF220</fullName>
    </submittedName>
</protein>
<keyword evidence="1" id="KW-0614">Plasmid</keyword>
<evidence type="ECO:0000313" key="1">
    <source>
        <dbReference type="EMBL" id="AAK06918.1"/>
    </source>
</evidence>
<reference evidence="1" key="1">
    <citation type="journal article" date="2000" name="J. Bacteriol.">
        <title>pING family of conjugative plasmids from the extremely thermophilic archaeon Sulfolobus islandicus: insights into recombination and conjugation in Crenarchaeota.</title>
        <authorList>
            <person name="Stedman K.M."/>
            <person name="She Q."/>
            <person name="Phan H."/>
            <person name="Holz I."/>
            <person name="Singh H."/>
            <person name="Prangishvili D."/>
            <person name="Garrett R."/>
            <person name="Zillig W."/>
        </authorList>
    </citation>
    <scope>NUCLEOTIDE SEQUENCE</scope>
    <source>
        <plasmid evidence="1">pING1</plasmid>
    </source>
</reference>
<accession>Q9C4X4</accession>
<sequence length="220" mass="26079">MNMNKDEIRNNIFRIRGELIERIAAIKKRVFNVKDLLQYKLMPGWVKSRLRDEYGDMEWEYAGYGDRILVVRLQDPDTEDWTKKERKTAFVIYFSLQTSKPVTPSQTKFKLNSIYKEVNKLRAKGYHVFPAIVVYNATPGAKKELEGHKVHVFSSLEDLLAWIYNKLIFRLQRLIEITKFTFKFDKIFIFLKNIIEGLGFEVPSELLEAWAYKPKYPDRA</sequence>